<dbReference type="GO" id="GO:0005886">
    <property type="term" value="C:plasma membrane"/>
    <property type="evidence" value="ECO:0007669"/>
    <property type="project" value="UniProtKB-SubCell"/>
</dbReference>
<comment type="subcellular location">
    <subcellularLocation>
        <location evidence="2">Cell membrane</location>
        <topology evidence="2">Multi-pass membrane protein</topology>
    </subcellularLocation>
</comment>
<dbReference type="InterPro" id="IPR003784">
    <property type="entry name" value="BioY"/>
</dbReference>
<keyword evidence="5" id="KW-1185">Reference proteome</keyword>
<keyword evidence="2" id="KW-0813">Transport</keyword>
<dbReference type="PANTHER" id="PTHR34295">
    <property type="entry name" value="BIOTIN TRANSPORTER BIOY"/>
    <property type="match status" value="1"/>
</dbReference>
<feature type="transmembrane region" description="Helical" evidence="3">
    <location>
        <begin position="135"/>
        <end position="157"/>
    </location>
</feature>
<keyword evidence="3" id="KW-1133">Transmembrane helix</keyword>
<dbReference type="PIRSF" id="PIRSF016661">
    <property type="entry name" value="BioY"/>
    <property type="match status" value="1"/>
</dbReference>
<keyword evidence="2" id="KW-1003">Cell membrane</keyword>
<evidence type="ECO:0000256" key="2">
    <source>
        <dbReference type="PIRNR" id="PIRNR016661"/>
    </source>
</evidence>
<dbReference type="Proteomes" id="UP000008229">
    <property type="component" value="Chromosome"/>
</dbReference>
<organism evidence="4 5">
    <name type="scientific">Conexibacter woesei (strain DSM 14684 / CCUG 47730 / CIP 108061 / JCM 11494 / NBRC 100937 / ID131577)</name>
    <dbReference type="NCBI Taxonomy" id="469383"/>
    <lineage>
        <taxon>Bacteria</taxon>
        <taxon>Bacillati</taxon>
        <taxon>Actinomycetota</taxon>
        <taxon>Thermoleophilia</taxon>
        <taxon>Solirubrobacterales</taxon>
        <taxon>Conexibacteraceae</taxon>
        <taxon>Conexibacter</taxon>
    </lineage>
</organism>
<dbReference type="eggNOG" id="COG1268">
    <property type="taxonomic scope" value="Bacteria"/>
</dbReference>
<dbReference type="KEGG" id="cwo:Cwoe_0144"/>
<feature type="transmembrane region" description="Helical" evidence="3">
    <location>
        <begin position="104"/>
        <end position="123"/>
    </location>
</feature>
<dbReference type="STRING" id="469383.Cwoe_0144"/>
<comment type="similarity">
    <text evidence="1 2">Belongs to the BioY family.</text>
</comment>
<evidence type="ECO:0000313" key="5">
    <source>
        <dbReference type="Proteomes" id="UP000008229"/>
    </source>
</evidence>
<feature type="transmembrane region" description="Helical" evidence="3">
    <location>
        <begin position="169"/>
        <end position="191"/>
    </location>
</feature>
<sequence>MATAIAPTLPRRGLVLADAIPGARTRDIALVIGGALFTALLAQVAIPVPPSPVPVTGQTLAVGLVGATLGARRGTAAMLLYALLGLFLPVYAEGNSGWDVITGASGGYIIGFIFATGVVGYLAERGADRKAVTAFLSFVAAQLIVFAFGLVGLKLAVGQDWSWTVHNGFAIFIVGGVIKAIVGAAVLPSAWKLVRRFERG</sequence>
<keyword evidence="3" id="KW-0812">Transmembrane</keyword>
<keyword evidence="2 3" id="KW-0472">Membrane</keyword>
<dbReference type="RefSeq" id="WP_012931633.1">
    <property type="nucleotide sequence ID" value="NC_013739.1"/>
</dbReference>
<name>D3F502_CONWI</name>
<accession>D3F502</accession>
<proteinExistence type="inferred from homology"/>
<evidence type="ECO:0000256" key="3">
    <source>
        <dbReference type="SAM" id="Phobius"/>
    </source>
</evidence>
<dbReference type="HOGENOM" id="CLU_077931_2_0_11"/>
<reference evidence="5" key="2">
    <citation type="submission" date="2010-01" db="EMBL/GenBank/DDBJ databases">
        <title>The complete genome of Conexibacter woesei DSM 14684.</title>
        <authorList>
            <consortium name="US DOE Joint Genome Institute (JGI-PGF)"/>
            <person name="Lucas S."/>
            <person name="Copeland A."/>
            <person name="Lapidus A."/>
            <person name="Glavina del Rio T."/>
            <person name="Dalin E."/>
            <person name="Tice H."/>
            <person name="Bruce D."/>
            <person name="Goodwin L."/>
            <person name="Pitluck S."/>
            <person name="Kyrpides N."/>
            <person name="Mavromatis K."/>
            <person name="Ivanova N."/>
            <person name="Mikhailova N."/>
            <person name="Chertkov O."/>
            <person name="Brettin T."/>
            <person name="Detter J.C."/>
            <person name="Han C."/>
            <person name="Larimer F."/>
            <person name="Land M."/>
            <person name="Hauser L."/>
            <person name="Markowitz V."/>
            <person name="Cheng J.-F."/>
            <person name="Hugenholtz P."/>
            <person name="Woyke T."/>
            <person name="Wu D."/>
            <person name="Pukall R."/>
            <person name="Steenblock K."/>
            <person name="Schneider S."/>
            <person name="Klenk H.-P."/>
            <person name="Eisen J.A."/>
        </authorList>
    </citation>
    <scope>NUCLEOTIDE SEQUENCE [LARGE SCALE GENOMIC DNA]</scope>
    <source>
        <strain evidence="5">DSM 14684 / CIP 108061 / JCM 11494 / NBRC 100937 / ID131577</strain>
    </source>
</reference>
<reference evidence="4 5" key="1">
    <citation type="journal article" date="2010" name="Stand. Genomic Sci.">
        <title>Complete genome sequence of Conexibacter woesei type strain (ID131577).</title>
        <authorList>
            <person name="Pukall R."/>
            <person name="Lapidus A."/>
            <person name="Glavina Del Rio T."/>
            <person name="Copeland A."/>
            <person name="Tice H."/>
            <person name="Cheng J.-F."/>
            <person name="Lucas S."/>
            <person name="Chen F."/>
            <person name="Nolan M."/>
            <person name="Bruce D."/>
            <person name="Goodwin L."/>
            <person name="Pitluck S."/>
            <person name="Mavromatis K."/>
            <person name="Ivanova N."/>
            <person name="Ovchinnikova G."/>
            <person name="Pati A."/>
            <person name="Chen A."/>
            <person name="Palaniappan K."/>
            <person name="Land M."/>
            <person name="Hauser L."/>
            <person name="Chang Y.-J."/>
            <person name="Jeffries C.D."/>
            <person name="Chain P."/>
            <person name="Meincke L."/>
            <person name="Sims D."/>
            <person name="Brettin T."/>
            <person name="Detter J.C."/>
            <person name="Rohde M."/>
            <person name="Goeker M."/>
            <person name="Bristow J."/>
            <person name="Eisen J.A."/>
            <person name="Markowitz V."/>
            <person name="Kyrpides N.C."/>
            <person name="Klenk H.-P."/>
            <person name="Hugenholtz P."/>
        </authorList>
    </citation>
    <scope>NUCLEOTIDE SEQUENCE [LARGE SCALE GENOMIC DNA]</scope>
    <source>
        <strain evidence="5">DSM 14684 / CIP 108061 / JCM 11494 / NBRC 100937 / ID131577</strain>
    </source>
</reference>
<dbReference type="AlphaFoldDB" id="D3F502"/>
<gene>
    <name evidence="4" type="ordered locus">Cwoe_0144</name>
</gene>
<dbReference type="Pfam" id="PF02632">
    <property type="entry name" value="BioY"/>
    <property type="match status" value="1"/>
</dbReference>
<dbReference type="EMBL" id="CP001854">
    <property type="protein sequence ID" value="ADB48580.1"/>
    <property type="molecule type" value="Genomic_DNA"/>
</dbReference>
<evidence type="ECO:0000313" key="4">
    <source>
        <dbReference type="EMBL" id="ADB48580.1"/>
    </source>
</evidence>
<dbReference type="OrthoDB" id="1496139at2"/>
<dbReference type="PANTHER" id="PTHR34295:SF1">
    <property type="entry name" value="BIOTIN TRANSPORTER BIOY"/>
    <property type="match status" value="1"/>
</dbReference>
<evidence type="ECO:0000256" key="1">
    <source>
        <dbReference type="ARBA" id="ARBA00010692"/>
    </source>
</evidence>
<feature type="transmembrane region" description="Helical" evidence="3">
    <location>
        <begin position="28"/>
        <end position="46"/>
    </location>
</feature>
<dbReference type="Gene3D" id="1.10.1760.20">
    <property type="match status" value="1"/>
</dbReference>
<protein>
    <recommendedName>
        <fullName evidence="2">Biotin transporter</fullName>
    </recommendedName>
</protein>
<dbReference type="GO" id="GO:0015225">
    <property type="term" value="F:biotin transmembrane transporter activity"/>
    <property type="evidence" value="ECO:0007669"/>
    <property type="project" value="UniProtKB-UniRule"/>
</dbReference>